<dbReference type="SUPFAM" id="SSF81321">
    <property type="entry name" value="Family A G protein-coupled receptor-like"/>
    <property type="match status" value="1"/>
</dbReference>
<keyword evidence="3" id="KW-1185">Reference proteome</keyword>
<organism evidence="2 3">
    <name type="scientific">Penaeus vannamei</name>
    <name type="common">Whiteleg shrimp</name>
    <name type="synonym">Litopenaeus vannamei</name>
    <dbReference type="NCBI Taxonomy" id="6689"/>
    <lineage>
        <taxon>Eukaryota</taxon>
        <taxon>Metazoa</taxon>
        <taxon>Ecdysozoa</taxon>
        <taxon>Arthropoda</taxon>
        <taxon>Crustacea</taxon>
        <taxon>Multicrustacea</taxon>
        <taxon>Malacostraca</taxon>
        <taxon>Eumalacostraca</taxon>
        <taxon>Eucarida</taxon>
        <taxon>Decapoda</taxon>
        <taxon>Dendrobranchiata</taxon>
        <taxon>Penaeoidea</taxon>
        <taxon>Penaeidae</taxon>
        <taxon>Penaeus</taxon>
    </lineage>
</organism>
<dbReference type="OrthoDB" id="6359168at2759"/>
<keyword evidence="1" id="KW-0812">Transmembrane</keyword>
<feature type="transmembrane region" description="Helical" evidence="1">
    <location>
        <begin position="29"/>
        <end position="49"/>
    </location>
</feature>
<keyword evidence="1" id="KW-0472">Membrane</keyword>
<dbReference type="EMBL" id="QCYY01001926">
    <property type="protein sequence ID" value="ROT74173.1"/>
    <property type="molecule type" value="Genomic_DNA"/>
</dbReference>
<sequence>MSSSDQTPADCEVDAFIAGWKVGALAVEVLTSVFGVVGSGLSLWCLLSCKRIQEGMKLQLFLFFSLLFLTNLVAMPGAAVAELWAVQCRQVSAAVQMALVGFYTIVATMERNAFALMAAYRWVAVCWPHKYKILSLRVVVALLNGFVLGGVVILWLTVFLEQDLDTIDVSNPSVYKMGRELYFGILLTPMISALVAYVAVIVVVSIPSWLREV</sequence>
<comment type="caution">
    <text evidence="2">The sequence shown here is derived from an EMBL/GenBank/DDBJ whole genome shotgun (WGS) entry which is preliminary data.</text>
</comment>
<reference evidence="2 3" key="2">
    <citation type="submission" date="2019-01" db="EMBL/GenBank/DDBJ databases">
        <title>The decoding of complex shrimp genome reveals the adaptation for benthos swimmer, frequently molting mechanism and breeding impact on genome.</title>
        <authorList>
            <person name="Sun Y."/>
            <person name="Gao Y."/>
            <person name="Yu Y."/>
        </authorList>
    </citation>
    <scope>NUCLEOTIDE SEQUENCE [LARGE SCALE GENOMIC DNA]</scope>
    <source>
        <tissue evidence="2">Muscle</tissue>
    </source>
</reference>
<proteinExistence type="predicted"/>
<feature type="transmembrane region" description="Helical" evidence="1">
    <location>
        <begin position="61"/>
        <end position="85"/>
    </location>
</feature>
<dbReference type="Proteomes" id="UP000283509">
    <property type="component" value="Unassembled WGS sequence"/>
</dbReference>
<evidence type="ECO:0000313" key="2">
    <source>
        <dbReference type="EMBL" id="ROT74173.1"/>
    </source>
</evidence>
<gene>
    <name evidence="2" type="ORF">C7M84_007325</name>
</gene>
<accession>A0A423TCF1</accession>
<feature type="transmembrane region" description="Helical" evidence="1">
    <location>
        <begin position="181"/>
        <end position="210"/>
    </location>
</feature>
<evidence type="ECO:0000313" key="3">
    <source>
        <dbReference type="Proteomes" id="UP000283509"/>
    </source>
</evidence>
<feature type="transmembrane region" description="Helical" evidence="1">
    <location>
        <begin position="91"/>
        <end position="109"/>
    </location>
</feature>
<evidence type="ECO:0008006" key="4">
    <source>
        <dbReference type="Google" id="ProtNLM"/>
    </source>
</evidence>
<evidence type="ECO:0000256" key="1">
    <source>
        <dbReference type="SAM" id="Phobius"/>
    </source>
</evidence>
<dbReference type="Gene3D" id="1.20.1070.10">
    <property type="entry name" value="Rhodopsin 7-helix transmembrane proteins"/>
    <property type="match status" value="1"/>
</dbReference>
<feature type="transmembrane region" description="Helical" evidence="1">
    <location>
        <begin position="138"/>
        <end position="161"/>
    </location>
</feature>
<reference evidence="2 3" key="1">
    <citation type="submission" date="2018-04" db="EMBL/GenBank/DDBJ databases">
        <authorList>
            <person name="Zhang X."/>
            <person name="Yuan J."/>
            <person name="Li F."/>
            <person name="Xiang J."/>
        </authorList>
    </citation>
    <scope>NUCLEOTIDE SEQUENCE [LARGE SCALE GENOMIC DNA]</scope>
    <source>
        <tissue evidence="2">Muscle</tissue>
    </source>
</reference>
<protein>
    <recommendedName>
        <fullName evidence="4">G-protein coupled receptors family 1 profile domain-containing protein</fullName>
    </recommendedName>
</protein>
<name>A0A423TCF1_PENVA</name>
<dbReference type="AlphaFoldDB" id="A0A423TCF1"/>
<keyword evidence="1" id="KW-1133">Transmembrane helix</keyword>